<dbReference type="EMBL" id="ABOU02000052">
    <property type="protein sequence ID" value="EDY31638.1"/>
    <property type="molecule type" value="Genomic_DNA"/>
</dbReference>
<protein>
    <submittedName>
        <fullName evidence="3">Uncharacterized protein</fullName>
    </submittedName>
</protein>
<comment type="caution">
    <text evidence="3">The sequence shown here is derived from an EMBL/GenBank/DDBJ whole genome shotgun (WGS) entry which is preliminary data.</text>
</comment>
<evidence type="ECO:0000313" key="4">
    <source>
        <dbReference type="Proteomes" id="UP000003254"/>
    </source>
</evidence>
<dbReference type="AlphaFoldDB" id="B5CQR0"/>
<evidence type="ECO:0000313" key="3">
    <source>
        <dbReference type="EMBL" id="EDY32369.1"/>
    </source>
</evidence>
<dbReference type="HOGENOM" id="CLU_2556221_0_0_9"/>
<keyword evidence="1" id="KW-1133">Transmembrane helix</keyword>
<keyword evidence="1" id="KW-0472">Membrane</keyword>
<keyword evidence="1" id="KW-0812">Transmembrane</keyword>
<evidence type="ECO:0000313" key="2">
    <source>
        <dbReference type="EMBL" id="EDY31638.1"/>
    </source>
</evidence>
<feature type="transmembrane region" description="Helical" evidence="1">
    <location>
        <begin position="54"/>
        <end position="73"/>
    </location>
</feature>
<accession>B5CQR0</accession>
<sequence length="82" mass="9716">MAMVMCILIYIISIRKEVSVQLFKQIGDKSFVYYIFHAVVLNCYKVYASLYPMLYCVLVFVSTGVLVSIYYRIEKRLKNPWE</sequence>
<dbReference type="EMBL" id="ABOU02000040">
    <property type="protein sequence ID" value="EDY32369.1"/>
    <property type="molecule type" value="Genomic_DNA"/>
</dbReference>
<dbReference type="Proteomes" id="UP000003254">
    <property type="component" value="Unassembled WGS sequence"/>
</dbReference>
<gene>
    <name evidence="3" type="ORF">RUMLAC_01807</name>
    <name evidence="2" type="ORF">RUMLAC_02628</name>
</gene>
<name>B5CQR0_9FIRM</name>
<organism evidence="3 4">
    <name type="scientific">[Ruminococcus] lactaris ATCC 29176</name>
    <dbReference type="NCBI Taxonomy" id="471875"/>
    <lineage>
        <taxon>Bacteria</taxon>
        <taxon>Bacillati</taxon>
        <taxon>Bacillota</taxon>
        <taxon>Clostridia</taxon>
        <taxon>Lachnospirales</taxon>
        <taxon>Lachnospiraceae</taxon>
        <taxon>Mediterraneibacter</taxon>
    </lineage>
</organism>
<reference evidence="3 4" key="2">
    <citation type="submission" date="2008-08" db="EMBL/GenBank/DDBJ databases">
        <authorList>
            <person name="Fulton L."/>
            <person name="Clifton S."/>
            <person name="Fulton B."/>
            <person name="Xu J."/>
            <person name="Minx P."/>
            <person name="Pepin K.H."/>
            <person name="Johnson M."/>
            <person name="Bhonagiri V."/>
            <person name="Nash W.E."/>
            <person name="Mardis E.R."/>
            <person name="Wilson R.K."/>
        </authorList>
    </citation>
    <scope>NUCLEOTIDE SEQUENCE [LARGE SCALE GENOMIC DNA]</scope>
    <source>
        <strain evidence="3 4">ATCC 29176</strain>
    </source>
</reference>
<keyword evidence="4" id="KW-1185">Reference proteome</keyword>
<reference evidence="3 4" key="1">
    <citation type="submission" date="2008-08" db="EMBL/GenBank/DDBJ databases">
        <title>Draft genome sequence of Ruminococcus lactaris ATCC 29176.</title>
        <authorList>
            <person name="Sudarsanam P."/>
            <person name="Ley R."/>
            <person name="Guruge J."/>
            <person name="Turnbaugh P.J."/>
            <person name="Mahowald M."/>
            <person name="Liep D."/>
            <person name="Gordon J."/>
        </authorList>
    </citation>
    <scope>NUCLEOTIDE SEQUENCE [LARGE SCALE GENOMIC DNA]</scope>
    <source>
        <strain evidence="3 4">ATCC 29176</strain>
    </source>
</reference>
<evidence type="ECO:0000256" key="1">
    <source>
        <dbReference type="SAM" id="Phobius"/>
    </source>
</evidence>
<proteinExistence type="predicted"/>